<dbReference type="Gene3D" id="3.40.30.120">
    <property type="match status" value="1"/>
</dbReference>
<gene>
    <name evidence="5" type="ORF">FE257_006722</name>
</gene>
<dbReference type="Proteomes" id="UP001194746">
    <property type="component" value="Unassembled WGS sequence"/>
</dbReference>
<reference evidence="5" key="2">
    <citation type="submission" date="2020-02" db="EMBL/GenBank/DDBJ databases">
        <authorList>
            <person name="Gilchrist C.L.M."/>
            <person name="Chooi Y.-H."/>
        </authorList>
    </citation>
    <scope>NUCLEOTIDE SEQUENCE</scope>
    <source>
        <strain evidence="5">MST-FP2251</strain>
    </source>
</reference>
<dbReference type="Gene3D" id="3.50.50.60">
    <property type="entry name" value="FAD/NAD(P)-binding domain"/>
    <property type="match status" value="1"/>
</dbReference>
<dbReference type="Gene3D" id="3.30.9.10">
    <property type="entry name" value="D-Amino Acid Oxidase, subunit A, domain 2"/>
    <property type="match status" value="1"/>
</dbReference>
<accession>A0AAD4CQT0</accession>
<dbReference type="AlphaFoldDB" id="A0AAD4CQT0"/>
<dbReference type="EMBL" id="VCAU01000030">
    <property type="protein sequence ID" value="KAF9890042.1"/>
    <property type="molecule type" value="Genomic_DNA"/>
</dbReference>
<evidence type="ECO:0000313" key="5">
    <source>
        <dbReference type="EMBL" id="KAF9890042.1"/>
    </source>
</evidence>
<keyword evidence="2" id="KW-0274">FAD</keyword>
<name>A0AAD4CQT0_ASPNN</name>
<dbReference type="InterPro" id="IPR036188">
    <property type="entry name" value="FAD/NAD-bd_sf"/>
</dbReference>
<proteinExistence type="predicted"/>
<dbReference type="PANTHER" id="PTHR43004:SF8">
    <property type="entry name" value="FAD-BINDING DOMAIN-CONTAINING PROTEIN-RELATED"/>
    <property type="match status" value="1"/>
</dbReference>
<dbReference type="PANTHER" id="PTHR43004">
    <property type="entry name" value="TRK SYSTEM POTASSIUM UPTAKE PROTEIN"/>
    <property type="match status" value="1"/>
</dbReference>
<evidence type="ECO:0000259" key="4">
    <source>
        <dbReference type="Pfam" id="PF01494"/>
    </source>
</evidence>
<dbReference type="Pfam" id="PF01494">
    <property type="entry name" value="FAD_binding_3"/>
    <property type="match status" value="1"/>
</dbReference>
<feature type="domain" description="FAD-binding" evidence="4">
    <location>
        <begin position="2"/>
        <end position="371"/>
    </location>
</feature>
<evidence type="ECO:0000256" key="2">
    <source>
        <dbReference type="ARBA" id="ARBA00022827"/>
    </source>
</evidence>
<evidence type="ECO:0000256" key="3">
    <source>
        <dbReference type="ARBA" id="ARBA00023002"/>
    </source>
</evidence>
<keyword evidence="1" id="KW-0285">Flavoprotein</keyword>
<protein>
    <recommendedName>
        <fullName evidence="4">FAD-binding domain-containing protein</fullName>
    </recommendedName>
</protein>
<sequence>MLPVVIIGGGPVGLVSSILLSLQRIPHVLYERYPSTSIHPKACGLNQRTIEIFRHIGIEDEVLRQAAPANTHSRTSWFTSLGANGREIHSRDAWGGGKYRPLFEKASPSPYAMLPQIRLEPILQRRAMELNPNGIKYSSEVLNIREESDRVIVKVRGPDGVAYETEAQYALGADGGRMVTEWLGIPWEGEHDIFDMVYAHFKTPLSLHHPEPRSFISWFINPATGGSIKSGYLYHLGPYPQTPETEEWYFGCAMLPDDPERFDTSSMIQRILKTLDITDLDINLLSISHWMVASIVAQRFRSSLGRVFLVGDAAHRIPPWGALGVNTGVQDAFNLVWKLAFAIRSDHSDVEALLDSYDTERRPIAQRVARSSLVNLKSHAGAMDKALGLSVDQPHAANSAALDMALDPTHTAYPQTQALIAQAQAVLDSEFGAHGTEVGWFYPSADTKKEGQRTNHDGQIKPDGTFDELTYHPSTIPGHHLPHAWLRRAGKTVSTRDLIDPAKFVLFTRTARDWDWIRNSRVKVEVIDAEHGWTDRDGAWAEVCSVGERKAVLVRPDGIVAWRGEERDSTLSALLKQLGGAGDTVPSSL</sequence>
<dbReference type="GO" id="GO:0016709">
    <property type="term" value="F:oxidoreductase activity, acting on paired donors, with incorporation or reduction of molecular oxygen, NAD(P)H as one donor, and incorporation of one atom of oxygen"/>
    <property type="evidence" value="ECO:0007669"/>
    <property type="project" value="UniProtKB-ARBA"/>
</dbReference>
<evidence type="ECO:0000313" key="6">
    <source>
        <dbReference type="Proteomes" id="UP001194746"/>
    </source>
</evidence>
<reference evidence="5" key="1">
    <citation type="journal article" date="2019" name="Beilstein J. Org. Chem.">
        <title>Nanangenines: drimane sesquiterpenoids as the dominant metabolite cohort of a novel Australian fungus, Aspergillus nanangensis.</title>
        <authorList>
            <person name="Lacey H.J."/>
            <person name="Gilchrist C.L.M."/>
            <person name="Crombie A."/>
            <person name="Kalaitzis J.A."/>
            <person name="Vuong D."/>
            <person name="Rutledge P.J."/>
            <person name="Turner P."/>
            <person name="Pitt J.I."/>
            <person name="Lacey E."/>
            <person name="Chooi Y.H."/>
            <person name="Piggott A.M."/>
        </authorList>
    </citation>
    <scope>NUCLEOTIDE SEQUENCE</scope>
    <source>
        <strain evidence="5">MST-FP2251</strain>
    </source>
</reference>
<keyword evidence="3" id="KW-0560">Oxidoreductase</keyword>
<evidence type="ECO:0000256" key="1">
    <source>
        <dbReference type="ARBA" id="ARBA00022630"/>
    </source>
</evidence>
<keyword evidence="6" id="KW-1185">Reference proteome</keyword>
<dbReference type="InterPro" id="IPR050641">
    <property type="entry name" value="RIFMO-like"/>
</dbReference>
<organism evidence="5 6">
    <name type="scientific">Aspergillus nanangensis</name>
    <dbReference type="NCBI Taxonomy" id="2582783"/>
    <lineage>
        <taxon>Eukaryota</taxon>
        <taxon>Fungi</taxon>
        <taxon>Dikarya</taxon>
        <taxon>Ascomycota</taxon>
        <taxon>Pezizomycotina</taxon>
        <taxon>Eurotiomycetes</taxon>
        <taxon>Eurotiomycetidae</taxon>
        <taxon>Eurotiales</taxon>
        <taxon>Aspergillaceae</taxon>
        <taxon>Aspergillus</taxon>
        <taxon>Aspergillus subgen. Circumdati</taxon>
    </lineage>
</organism>
<dbReference type="InterPro" id="IPR002938">
    <property type="entry name" value="FAD-bd"/>
</dbReference>
<dbReference type="PRINTS" id="PR00420">
    <property type="entry name" value="RNGMNOXGNASE"/>
</dbReference>
<dbReference type="GO" id="GO:0071949">
    <property type="term" value="F:FAD binding"/>
    <property type="evidence" value="ECO:0007669"/>
    <property type="project" value="InterPro"/>
</dbReference>
<dbReference type="SUPFAM" id="SSF51905">
    <property type="entry name" value="FAD/NAD(P)-binding domain"/>
    <property type="match status" value="1"/>
</dbReference>
<dbReference type="Pfam" id="PF21274">
    <property type="entry name" value="Rng_hyd_C"/>
    <property type="match status" value="1"/>
</dbReference>
<comment type="caution">
    <text evidence="5">The sequence shown here is derived from an EMBL/GenBank/DDBJ whole genome shotgun (WGS) entry which is preliminary data.</text>
</comment>